<keyword evidence="11" id="KW-1185">Reference proteome</keyword>
<dbReference type="SMART" id="SM00563">
    <property type="entry name" value="PlsC"/>
    <property type="match status" value="1"/>
</dbReference>
<keyword evidence="3 8" id="KW-0812">Transmembrane</keyword>
<evidence type="ECO:0000256" key="3">
    <source>
        <dbReference type="ARBA" id="ARBA00022692"/>
    </source>
</evidence>
<evidence type="ECO:0000256" key="5">
    <source>
        <dbReference type="ARBA" id="ARBA00023098"/>
    </source>
</evidence>
<evidence type="ECO:0000313" key="10">
    <source>
        <dbReference type="EMBL" id="QEL63828.1"/>
    </source>
</evidence>
<accession>A0A5C1E6B5</accession>
<evidence type="ECO:0000313" key="11">
    <source>
        <dbReference type="Proteomes" id="UP000323671"/>
    </source>
</evidence>
<reference evidence="10 11" key="1">
    <citation type="submission" date="2017-07" db="EMBL/GenBank/DDBJ databases">
        <title>Complete genome sequence of Oryzomicrobium terrae TPP412.</title>
        <authorList>
            <person name="Chiu L.-W."/>
            <person name="Lo K.-J."/>
            <person name="Tsai Y.-M."/>
            <person name="Lin S.-S."/>
            <person name="Kuo C.-H."/>
            <person name="Liu C.-T."/>
        </authorList>
    </citation>
    <scope>NUCLEOTIDE SEQUENCE [LARGE SCALE GENOMIC DNA]</scope>
    <source>
        <strain evidence="10 11">TPP412</strain>
    </source>
</reference>
<comment type="subcellular location">
    <subcellularLocation>
        <location evidence="1">Membrane</location>
    </subcellularLocation>
</comment>
<dbReference type="GO" id="GO:0016020">
    <property type="term" value="C:membrane"/>
    <property type="evidence" value="ECO:0007669"/>
    <property type="project" value="UniProtKB-SubCell"/>
</dbReference>
<organism evidence="10 11">
    <name type="scientific">Oryzomicrobium terrae</name>
    <dbReference type="NCBI Taxonomy" id="1735038"/>
    <lineage>
        <taxon>Bacteria</taxon>
        <taxon>Pseudomonadati</taxon>
        <taxon>Pseudomonadota</taxon>
        <taxon>Betaproteobacteria</taxon>
        <taxon>Rhodocyclales</taxon>
        <taxon>Rhodocyclaceae</taxon>
        <taxon>Oryzomicrobium</taxon>
    </lineage>
</organism>
<dbReference type="GO" id="GO:0006629">
    <property type="term" value="P:lipid metabolic process"/>
    <property type="evidence" value="ECO:0007669"/>
    <property type="project" value="UniProtKB-KW"/>
</dbReference>
<name>A0A5C1E6B5_9RHOO</name>
<feature type="domain" description="Phospholipid/glycerol acyltransferase" evidence="9">
    <location>
        <begin position="128"/>
        <end position="240"/>
    </location>
</feature>
<dbReference type="PANTHER" id="PTHR23063:SF52">
    <property type="entry name" value="LYSOPHOSPHATIDYLCHOLINE ACYLTRANSFERASE"/>
    <property type="match status" value="1"/>
</dbReference>
<evidence type="ECO:0000256" key="2">
    <source>
        <dbReference type="ARBA" id="ARBA00022679"/>
    </source>
</evidence>
<dbReference type="GO" id="GO:0016746">
    <property type="term" value="F:acyltransferase activity"/>
    <property type="evidence" value="ECO:0007669"/>
    <property type="project" value="UniProtKB-KW"/>
</dbReference>
<evidence type="ECO:0000256" key="1">
    <source>
        <dbReference type="ARBA" id="ARBA00004370"/>
    </source>
</evidence>
<dbReference type="Pfam" id="PF01553">
    <property type="entry name" value="Acyltransferase"/>
    <property type="match status" value="1"/>
</dbReference>
<protein>
    <submittedName>
        <fullName evidence="10">1-acyl-sn-glycerol-3-phosphate acyltransferase</fullName>
    </submittedName>
</protein>
<keyword evidence="7 10" id="KW-0012">Acyltransferase</keyword>
<evidence type="ECO:0000259" key="9">
    <source>
        <dbReference type="SMART" id="SM00563"/>
    </source>
</evidence>
<dbReference type="KEGG" id="otr:OTERR_03520"/>
<dbReference type="SUPFAM" id="SSF69593">
    <property type="entry name" value="Glycerol-3-phosphate (1)-acyltransferase"/>
    <property type="match status" value="1"/>
</dbReference>
<evidence type="ECO:0000256" key="6">
    <source>
        <dbReference type="ARBA" id="ARBA00023136"/>
    </source>
</evidence>
<feature type="transmembrane region" description="Helical" evidence="8">
    <location>
        <begin position="72"/>
        <end position="91"/>
    </location>
</feature>
<dbReference type="Proteomes" id="UP000323671">
    <property type="component" value="Chromosome"/>
</dbReference>
<keyword evidence="4 8" id="KW-1133">Transmembrane helix</keyword>
<evidence type="ECO:0000256" key="4">
    <source>
        <dbReference type="ARBA" id="ARBA00022989"/>
    </source>
</evidence>
<dbReference type="PANTHER" id="PTHR23063">
    <property type="entry name" value="PHOSPHOLIPID ACYLTRANSFERASE"/>
    <property type="match status" value="1"/>
</dbReference>
<gene>
    <name evidence="10" type="primary">plsC</name>
    <name evidence="10" type="ORF">OTERR_03520</name>
</gene>
<dbReference type="CDD" id="cd07989">
    <property type="entry name" value="LPLAT_AGPAT-like"/>
    <property type="match status" value="1"/>
</dbReference>
<keyword evidence="2 10" id="KW-0808">Transferase</keyword>
<dbReference type="InterPro" id="IPR002123">
    <property type="entry name" value="Plipid/glycerol_acylTrfase"/>
</dbReference>
<proteinExistence type="predicted"/>
<evidence type="ECO:0000256" key="8">
    <source>
        <dbReference type="SAM" id="Phobius"/>
    </source>
</evidence>
<dbReference type="RefSeq" id="WP_149424670.1">
    <property type="nucleotide sequence ID" value="NZ_CP022579.1"/>
</dbReference>
<evidence type="ECO:0000256" key="7">
    <source>
        <dbReference type="ARBA" id="ARBA00023315"/>
    </source>
</evidence>
<sequence length="312" mass="33179">MNGSPGGASTPRLAAVPVVPNALPSTFAFASPPLNAPAPPLHPADSAARSGTQPSGLRATLRVVRLFRLIRLALHLLQGVLTLLIVYPWSLPRRRRALKQRWAKQLLAMLGFVLDVRLAEGAVLPPSGLIVANHVSWIDIYALNATTPVAFVSKAEVRQWPVIGWLAAHTDTIFLRRGSRGHAKVVNGEIDATMSTGTHVALFPEGTTTDGTHLLHFHGALLQPAVESGQPVIPVAISYHEADGRPSLAPAYAGDTTMGQCLAAILTRRTLIARVQILPPLSTGADSPYADRRTLARTAHAQIAAALGFTPD</sequence>
<dbReference type="EMBL" id="CP022579">
    <property type="protein sequence ID" value="QEL63828.1"/>
    <property type="molecule type" value="Genomic_DNA"/>
</dbReference>
<keyword evidence="6 8" id="KW-0472">Membrane</keyword>
<dbReference type="AlphaFoldDB" id="A0A5C1E6B5"/>
<keyword evidence="5" id="KW-0443">Lipid metabolism</keyword>